<name>A0A2N9HUI2_FAGSY</name>
<feature type="domain" description="Reverse transcriptase Ty1/copia-type" evidence="2">
    <location>
        <begin position="233"/>
        <end position="324"/>
    </location>
</feature>
<dbReference type="SUPFAM" id="SSF56672">
    <property type="entry name" value="DNA/RNA polymerases"/>
    <property type="match status" value="1"/>
</dbReference>
<proteinExistence type="predicted"/>
<dbReference type="InterPro" id="IPR013103">
    <property type="entry name" value="RVT_2"/>
</dbReference>
<dbReference type="CDD" id="cd09272">
    <property type="entry name" value="RNase_HI_RT_Ty1"/>
    <property type="match status" value="1"/>
</dbReference>
<feature type="compositionally biased region" description="Low complexity" evidence="1">
    <location>
        <begin position="110"/>
        <end position="127"/>
    </location>
</feature>
<feature type="compositionally biased region" description="Low complexity" evidence="1">
    <location>
        <begin position="89"/>
        <end position="102"/>
    </location>
</feature>
<dbReference type="InterPro" id="IPR043502">
    <property type="entry name" value="DNA/RNA_pol_sf"/>
</dbReference>
<protein>
    <recommendedName>
        <fullName evidence="2">Reverse transcriptase Ty1/copia-type domain-containing protein</fullName>
    </recommendedName>
</protein>
<sequence>MSNSSFPFPGSTPPSPNSSSILGPHPSMLQHLSSTGLSNRSTAPSQVQSTPTASPIYHTPETGPNTLSPLQTDPSPGLSPHTSPNTTHESPNPSPSLSSPNSFPEPPPSSSALPSFTPNPPNTSTHPMLTRSKNNITKPKLPTDGTVQYPLPKALLATTDPISSLPEPTCFTAASKDPQWRKAMNIDVMLMAPLSAIKHDLWPKDFINNPESIMMKLTAPSSSLRCSKSDASLFICRNSLYTIYVLIYMDDIIITSSSNQAIDKLLYNLKSNFTMKQLGPLKFFLGIEVIPNPNGVLLSQQHYIKDILSRTKMLDEKPVNTPMVSSTSLSAHEGEPFPDHTLFRSTVGALQYLSITRPDIVFAVNKLSQFMHKPTQTHWQSVKRLLRCRKQATVACSSTEAEYKAFANTTAEIKWLQSLFQELGLVLSTSPLLWCDNIGATYLSSNPVFHARTKHIDIDFHFVHDMVAAKQLNVRFISSTDQLADVLTRPISSSRFALLQAKLNVLSVPLGLRVRVKDKPQLSTEDHHQASKQIKQMNQTLSNPTT</sequence>
<feature type="compositionally biased region" description="Polar residues" evidence="1">
    <location>
        <begin position="30"/>
        <end position="53"/>
    </location>
</feature>
<dbReference type="Pfam" id="PF07727">
    <property type="entry name" value="RVT_2"/>
    <property type="match status" value="1"/>
</dbReference>
<feature type="compositionally biased region" description="Polar residues" evidence="1">
    <location>
        <begin position="531"/>
        <end position="546"/>
    </location>
</feature>
<gene>
    <name evidence="3" type="ORF">FSB_LOCUS45558</name>
</gene>
<feature type="region of interest" description="Disordered" evidence="1">
    <location>
        <begin position="1"/>
        <end position="147"/>
    </location>
</feature>
<evidence type="ECO:0000259" key="2">
    <source>
        <dbReference type="Pfam" id="PF07727"/>
    </source>
</evidence>
<dbReference type="PANTHER" id="PTHR11439:SF455">
    <property type="entry name" value="RLK (RECEPTOR-LIKE PROTEIN KINASE) 8, PUTATIVE-RELATED"/>
    <property type="match status" value="1"/>
</dbReference>
<feature type="region of interest" description="Disordered" evidence="1">
    <location>
        <begin position="521"/>
        <end position="546"/>
    </location>
</feature>
<evidence type="ECO:0000313" key="3">
    <source>
        <dbReference type="EMBL" id="SPD17676.1"/>
    </source>
</evidence>
<accession>A0A2N9HUI2</accession>
<dbReference type="AlphaFoldDB" id="A0A2N9HUI2"/>
<dbReference type="EMBL" id="OIVN01004480">
    <property type="protein sequence ID" value="SPD17676.1"/>
    <property type="molecule type" value="Genomic_DNA"/>
</dbReference>
<reference evidence="3" key="1">
    <citation type="submission" date="2018-02" db="EMBL/GenBank/DDBJ databases">
        <authorList>
            <person name="Cohen D.B."/>
            <person name="Kent A.D."/>
        </authorList>
    </citation>
    <scope>NUCLEOTIDE SEQUENCE</scope>
</reference>
<evidence type="ECO:0000256" key="1">
    <source>
        <dbReference type="SAM" id="MobiDB-lite"/>
    </source>
</evidence>
<dbReference type="PANTHER" id="PTHR11439">
    <property type="entry name" value="GAG-POL-RELATED RETROTRANSPOSON"/>
    <property type="match status" value="1"/>
</dbReference>
<feature type="compositionally biased region" description="Polar residues" evidence="1">
    <location>
        <begin position="62"/>
        <end position="88"/>
    </location>
</feature>
<organism evidence="3">
    <name type="scientific">Fagus sylvatica</name>
    <name type="common">Beechnut</name>
    <dbReference type="NCBI Taxonomy" id="28930"/>
    <lineage>
        <taxon>Eukaryota</taxon>
        <taxon>Viridiplantae</taxon>
        <taxon>Streptophyta</taxon>
        <taxon>Embryophyta</taxon>
        <taxon>Tracheophyta</taxon>
        <taxon>Spermatophyta</taxon>
        <taxon>Magnoliopsida</taxon>
        <taxon>eudicotyledons</taxon>
        <taxon>Gunneridae</taxon>
        <taxon>Pentapetalae</taxon>
        <taxon>rosids</taxon>
        <taxon>fabids</taxon>
        <taxon>Fagales</taxon>
        <taxon>Fagaceae</taxon>
        <taxon>Fagus</taxon>
    </lineage>
</organism>